<evidence type="ECO:0000313" key="1">
    <source>
        <dbReference type="EMBL" id="AMN47730.1"/>
    </source>
</evidence>
<keyword evidence="2" id="KW-1185">Reference proteome</keyword>
<organism evidence="1 2">
    <name type="scientific">Steroidobacter denitrificans</name>
    <dbReference type="NCBI Taxonomy" id="465721"/>
    <lineage>
        <taxon>Bacteria</taxon>
        <taxon>Pseudomonadati</taxon>
        <taxon>Pseudomonadota</taxon>
        <taxon>Gammaproteobacteria</taxon>
        <taxon>Steroidobacterales</taxon>
        <taxon>Steroidobacteraceae</taxon>
        <taxon>Steroidobacter</taxon>
    </lineage>
</organism>
<reference evidence="1 2" key="1">
    <citation type="submission" date="2015-06" db="EMBL/GenBank/DDBJ databases">
        <title>A Comprehensive Approach to Explore the Metabolic and Phylogenetic Diversity of Bacterial Steroid Degradation in the Environment: Testosterone as an Example.</title>
        <authorList>
            <person name="Yang F.-C."/>
            <person name="Chen Y.-L."/>
            <person name="Yu C.-P."/>
            <person name="Tang S.-L."/>
            <person name="Wang P.-H."/>
            <person name="Ismail W."/>
            <person name="Wang C.-H."/>
            <person name="Yang C.-Y."/>
            <person name="Chiang Y.-R."/>
        </authorList>
    </citation>
    <scope>NUCLEOTIDE SEQUENCE [LARGE SCALE GENOMIC DNA]</scope>
    <source>
        <strain evidence="1 2">DSM 18526</strain>
    </source>
</reference>
<name>A0A127FDC6_STEDE</name>
<proteinExistence type="predicted"/>
<dbReference type="EMBL" id="CP011971">
    <property type="protein sequence ID" value="AMN47730.1"/>
    <property type="molecule type" value="Genomic_DNA"/>
</dbReference>
<dbReference type="Proteomes" id="UP000070250">
    <property type="component" value="Chromosome"/>
</dbReference>
<gene>
    <name evidence="1" type="ORF">ACG33_11595</name>
</gene>
<dbReference type="STRING" id="465721.ACG33_11595"/>
<sequence length="135" mass="15426">MQDCPAIGLDVLFRSGVRFGSAVLVLRLREMYRIYPETLIDESRDDRPQGLQQFQLLELGEMRVGEVWQILAEVFPGSVRVRGRLCPRAWFQSGWGWRVHARSFGSGIESPQSTMRSWRMPIFVALAFCASSLFG</sequence>
<evidence type="ECO:0000313" key="2">
    <source>
        <dbReference type="Proteomes" id="UP000070250"/>
    </source>
</evidence>
<dbReference type="AlphaFoldDB" id="A0A127FDC6"/>
<accession>A0A127FDC6</accession>
<dbReference type="KEGG" id="sdf:ACG33_11595"/>
<protein>
    <submittedName>
        <fullName evidence="1">Uncharacterized protein</fullName>
    </submittedName>
</protein>